<dbReference type="AlphaFoldDB" id="V4JBJ8"/>
<dbReference type="GO" id="GO:0003700">
    <property type="term" value="F:DNA-binding transcription factor activity"/>
    <property type="evidence" value="ECO:0007669"/>
    <property type="project" value="InterPro"/>
</dbReference>
<evidence type="ECO:0000313" key="6">
    <source>
        <dbReference type="EMBL" id="ESP92497.1"/>
    </source>
</evidence>
<dbReference type="RefSeq" id="WP_023400128.1">
    <property type="nucleotide sequence ID" value="NZ_AUSV01000051.1"/>
</dbReference>
<dbReference type="Proteomes" id="UP000017820">
    <property type="component" value="Unassembled WGS sequence"/>
</dbReference>
<keyword evidence="4" id="KW-0804">Transcription</keyword>
<dbReference type="Gene3D" id="1.10.10.10">
    <property type="entry name" value="Winged helix-like DNA-binding domain superfamily/Winged helix DNA-binding domain"/>
    <property type="match status" value="1"/>
</dbReference>
<dbReference type="SUPFAM" id="SSF46785">
    <property type="entry name" value="Winged helix' DNA-binding domain"/>
    <property type="match status" value="1"/>
</dbReference>
<proteinExistence type="inferred from homology"/>
<protein>
    <submittedName>
        <fullName evidence="6">Transcriptional regulator</fullName>
    </submittedName>
</protein>
<keyword evidence="2" id="KW-0805">Transcription regulation</keyword>
<evidence type="ECO:0000313" key="7">
    <source>
        <dbReference type="Proteomes" id="UP000017820"/>
    </source>
</evidence>
<feature type="domain" description="HTH lysR-type" evidence="5">
    <location>
        <begin position="3"/>
        <end position="60"/>
    </location>
</feature>
<organism evidence="6 7">
    <name type="scientific">Pseudoalteromonas luteoviolacea (strain 2ta16)</name>
    <dbReference type="NCBI Taxonomy" id="1353533"/>
    <lineage>
        <taxon>Bacteria</taxon>
        <taxon>Pseudomonadati</taxon>
        <taxon>Pseudomonadota</taxon>
        <taxon>Gammaproteobacteria</taxon>
        <taxon>Alteromonadales</taxon>
        <taxon>Pseudoalteromonadaceae</taxon>
        <taxon>Pseudoalteromonas</taxon>
    </lineage>
</organism>
<sequence>MAVSFEQLEAFVATHKCGSFSAAARYTGKAQSVMSTLVSNLEIDLGVDLFDRSHRYPTLTPAGESLIGRACGVVEQRERLIVAADELLANVETKLTIAIENQITIENLGHVLKQLIVKHPYVDIEIDYGTVQDVWRRVSNDTAQLGIVIQPENPLEGVDFRGVGAMEFVCVASEEHPLSQLKQVSWEDLKQHRQILIKGFEDSSMTKWQASFQIWQVANVHGCFELVSEGIGWAVLPRYVLKDTNSKQKIVNLPLSFDSRSSFAQEVDLIWSDTKALGPAAKFITEQLSDLMQVRN</sequence>
<dbReference type="InterPro" id="IPR000847">
    <property type="entry name" value="LysR_HTH_N"/>
</dbReference>
<evidence type="ECO:0000259" key="5">
    <source>
        <dbReference type="PROSITE" id="PS50931"/>
    </source>
</evidence>
<dbReference type="Gene3D" id="3.40.190.290">
    <property type="match status" value="1"/>
</dbReference>
<evidence type="ECO:0000256" key="4">
    <source>
        <dbReference type="ARBA" id="ARBA00023163"/>
    </source>
</evidence>
<dbReference type="PATRIC" id="fig|1353533.3.peg.3260"/>
<dbReference type="Pfam" id="PF00126">
    <property type="entry name" value="HTH_1"/>
    <property type="match status" value="1"/>
</dbReference>
<dbReference type="PANTHER" id="PTHR30126:SF91">
    <property type="entry name" value="LYSR FAMILY TRANSCRIPTIONAL REGULATOR"/>
    <property type="match status" value="1"/>
</dbReference>
<keyword evidence="3" id="KW-0238">DNA-binding</keyword>
<name>V4JBJ8_PSEL2</name>
<dbReference type="GO" id="GO:0000976">
    <property type="term" value="F:transcription cis-regulatory region binding"/>
    <property type="evidence" value="ECO:0007669"/>
    <property type="project" value="TreeGrafter"/>
</dbReference>
<evidence type="ECO:0000256" key="2">
    <source>
        <dbReference type="ARBA" id="ARBA00023015"/>
    </source>
</evidence>
<dbReference type="EMBL" id="AUSV01000051">
    <property type="protein sequence ID" value="ESP92497.1"/>
    <property type="molecule type" value="Genomic_DNA"/>
</dbReference>
<gene>
    <name evidence="6" type="ORF">PL2TA16_04306</name>
</gene>
<comment type="similarity">
    <text evidence="1">Belongs to the LysR transcriptional regulatory family.</text>
</comment>
<dbReference type="InterPro" id="IPR005119">
    <property type="entry name" value="LysR_subst-bd"/>
</dbReference>
<dbReference type="PROSITE" id="PS50931">
    <property type="entry name" value="HTH_LYSR"/>
    <property type="match status" value="1"/>
</dbReference>
<dbReference type="Pfam" id="PF03466">
    <property type="entry name" value="LysR_substrate"/>
    <property type="match status" value="1"/>
</dbReference>
<comment type="caution">
    <text evidence="6">The sequence shown here is derived from an EMBL/GenBank/DDBJ whole genome shotgun (WGS) entry which is preliminary data.</text>
</comment>
<accession>V4JBJ8</accession>
<evidence type="ECO:0000256" key="1">
    <source>
        <dbReference type="ARBA" id="ARBA00009437"/>
    </source>
</evidence>
<dbReference type="SUPFAM" id="SSF53850">
    <property type="entry name" value="Periplasmic binding protein-like II"/>
    <property type="match status" value="1"/>
</dbReference>
<dbReference type="CDD" id="cd05466">
    <property type="entry name" value="PBP2_LTTR_substrate"/>
    <property type="match status" value="1"/>
</dbReference>
<dbReference type="PANTHER" id="PTHR30126">
    <property type="entry name" value="HTH-TYPE TRANSCRIPTIONAL REGULATOR"/>
    <property type="match status" value="1"/>
</dbReference>
<evidence type="ECO:0000256" key="3">
    <source>
        <dbReference type="ARBA" id="ARBA00023125"/>
    </source>
</evidence>
<dbReference type="InterPro" id="IPR036388">
    <property type="entry name" value="WH-like_DNA-bd_sf"/>
</dbReference>
<reference evidence="7" key="1">
    <citation type="journal article" date="2014" name="Nat. Chem. Biol.">
        <title>Biosynthesis of polybrominated aromatic organic compounds by marine bacteria.</title>
        <authorList>
            <person name="Agarwal V."/>
            <person name="El Gamal A.A."/>
            <person name="Yamanaka K."/>
            <person name="Poth D."/>
            <person name="Kersten R.D."/>
            <person name="Schorn M."/>
            <person name="Allen E.E."/>
            <person name="Moore B.S."/>
        </authorList>
    </citation>
    <scope>NUCLEOTIDE SEQUENCE [LARGE SCALE GENOMIC DNA]</scope>
    <source>
        <strain evidence="7">2ta16</strain>
    </source>
</reference>
<dbReference type="InterPro" id="IPR036390">
    <property type="entry name" value="WH_DNA-bd_sf"/>
</dbReference>